<accession>A0A362XCF5</accession>
<evidence type="ECO:0000313" key="1">
    <source>
        <dbReference type="EMBL" id="PQV50438.1"/>
    </source>
</evidence>
<dbReference type="Proteomes" id="UP000251545">
    <property type="component" value="Unassembled WGS sequence"/>
</dbReference>
<protein>
    <recommendedName>
        <fullName evidence="3">Cardiolipin synthetase</fullName>
    </recommendedName>
</protein>
<reference evidence="1 2" key="1">
    <citation type="submission" date="2018-02" db="EMBL/GenBank/DDBJ databases">
        <title>Genomic Encyclopedia of Archaeal and Bacterial Type Strains, Phase II (KMG-II): from individual species to whole genera.</title>
        <authorList>
            <person name="Goeker M."/>
        </authorList>
    </citation>
    <scope>NUCLEOTIDE SEQUENCE [LARGE SCALE GENOMIC DNA]</scope>
    <source>
        <strain evidence="1 2">DSM 21165</strain>
    </source>
</reference>
<evidence type="ECO:0008006" key="3">
    <source>
        <dbReference type="Google" id="ProtNLM"/>
    </source>
</evidence>
<sequence>MKIERTYKLIYLLVVLILCNCASTRLTESWKNPNYSTYTPKKVLVIGVTPNLEARSAFEFKLKSELNAREIIALQSAVVFEASFKDSKQTEADIEKQLDVLRSKGLDAILVSVVKGVENKQSYASESSKTDYHLRRFSPYYLLYQEAYYNQNYYSSYNVFHIETSLYSLKSNSVKSLVWSGSYDIVDPKDVTKTIDKYVEVVIKSLEKEKIIPKKQNYLN</sequence>
<dbReference type="AlphaFoldDB" id="A0A362XCF5"/>
<dbReference type="RefSeq" id="WP_105472978.1">
    <property type="nucleotide sequence ID" value="NZ_PVEO01000002.1"/>
</dbReference>
<comment type="caution">
    <text evidence="1">The sequence shown here is derived from an EMBL/GenBank/DDBJ whole genome shotgun (WGS) entry which is preliminary data.</text>
</comment>
<organism evidence="1 2">
    <name type="scientific">Jejuia pallidilutea</name>
    <dbReference type="NCBI Taxonomy" id="504487"/>
    <lineage>
        <taxon>Bacteria</taxon>
        <taxon>Pseudomonadati</taxon>
        <taxon>Bacteroidota</taxon>
        <taxon>Flavobacteriia</taxon>
        <taxon>Flavobacteriales</taxon>
        <taxon>Flavobacteriaceae</taxon>
        <taxon>Jejuia</taxon>
    </lineage>
</organism>
<proteinExistence type="predicted"/>
<dbReference type="EMBL" id="PVEO01000002">
    <property type="protein sequence ID" value="PQV50438.1"/>
    <property type="molecule type" value="Genomic_DNA"/>
</dbReference>
<evidence type="ECO:0000313" key="2">
    <source>
        <dbReference type="Proteomes" id="UP000251545"/>
    </source>
</evidence>
<gene>
    <name evidence="1" type="ORF">CLV33_102300</name>
</gene>
<name>A0A362XCF5_9FLAO</name>